<comment type="caution">
    <text evidence="8">The sequence shown here is derived from an EMBL/GenBank/DDBJ whole genome shotgun (WGS) entry which is preliminary data.</text>
</comment>
<dbReference type="RefSeq" id="WP_137338719.1">
    <property type="nucleotide sequence ID" value="NZ_BSQH01000018.1"/>
</dbReference>
<evidence type="ECO:0000256" key="5">
    <source>
        <dbReference type="PROSITE-ProRule" id="PRU00169"/>
    </source>
</evidence>
<protein>
    <submittedName>
        <fullName evidence="8">Response regulator transcription factor</fullName>
    </submittedName>
</protein>
<evidence type="ECO:0000256" key="1">
    <source>
        <dbReference type="ARBA" id="ARBA00022553"/>
    </source>
</evidence>
<dbReference type="SMART" id="SM00448">
    <property type="entry name" value="REC"/>
    <property type="match status" value="1"/>
</dbReference>
<dbReference type="EMBL" id="SZVO01000002">
    <property type="protein sequence ID" value="TKT93043.1"/>
    <property type="molecule type" value="Genomic_DNA"/>
</dbReference>
<evidence type="ECO:0000259" key="6">
    <source>
        <dbReference type="PROSITE" id="PS50043"/>
    </source>
</evidence>
<dbReference type="Gene3D" id="3.40.50.2300">
    <property type="match status" value="1"/>
</dbReference>
<dbReference type="PROSITE" id="PS50110">
    <property type="entry name" value="RESPONSE_REGULATORY"/>
    <property type="match status" value="1"/>
</dbReference>
<dbReference type="Pfam" id="PF00072">
    <property type="entry name" value="Response_reg"/>
    <property type="match status" value="1"/>
</dbReference>
<accession>A0A4V6BM74</accession>
<name>A0A4V6BM74_9BACT</name>
<dbReference type="Gene3D" id="1.10.10.10">
    <property type="entry name" value="Winged helix-like DNA-binding domain superfamily/Winged helix DNA-binding domain"/>
    <property type="match status" value="1"/>
</dbReference>
<sequence length="216" mass="24544">MKRILIVEDHAIVRMGIDFLVTELFQPVEVHQASNFTSALGFLQKNVFDLIVLDINIPGGENSRMINKIRAIQPSVRILVFSGSEEEIYALHYIHAGANGFLSKSASEEEYKVAIAAVLNNGKYISNKVQQQMVKNILDSKYISSNPLEDLSKRELEVMHLLAQGKWTKEIATLLNLKETTISTYKARIFEKLEVANIIEMFKKLELYKSKDLDLN</sequence>
<evidence type="ECO:0000313" key="8">
    <source>
        <dbReference type="EMBL" id="TKT93043.1"/>
    </source>
</evidence>
<dbReference type="AlphaFoldDB" id="A0A4V6BM74"/>
<evidence type="ECO:0000256" key="4">
    <source>
        <dbReference type="ARBA" id="ARBA00023163"/>
    </source>
</evidence>
<gene>
    <name evidence="8" type="ORF">FDK13_04085</name>
</gene>
<dbReference type="SUPFAM" id="SSF52172">
    <property type="entry name" value="CheY-like"/>
    <property type="match status" value="1"/>
</dbReference>
<feature type="domain" description="Response regulatory" evidence="7">
    <location>
        <begin position="3"/>
        <end position="119"/>
    </location>
</feature>
<dbReference type="PROSITE" id="PS50043">
    <property type="entry name" value="HTH_LUXR_2"/>
    <property type="match status" value="1"/>
</dbReference>
<keyword evidence="2" id="KW-0805">Transcription regulation</keyword>
<keyword evidence="3" id="KW-0238">DNA-binding</keyword>
<dbReference type="Pfam" id="PF00196">
    <property type="entry name" value="GerE"/>
    <property type="match status" value="1"/>
</dbReference>
<dbReference type="PROSITE" id="PS00622">
    <property type="entry name" value="HTH_LUXR_1"/>
    <property type="match status" value="1"/>
</dbReference>
<dbReference type="GO" id="GO:0000160">
    <property type="term" value="P:phosphorelay signal transduction system"/>
    <property type="evidence" value="ECO:0007669"/>
    <property type="project" value="InterPro"/>
</dbReference>
<dbReference type="PANTHER" id="PTHR43214:SF41">
    <property type="entry name" value="NITRATE_NITRITE RESPONSE REGULATOR PROTEIN NARP"/>
    <property type="match status" value="1"/>
</dbReference>
<dbReference type="SMART" id="SM00421">
    <property type="entry name" value="HTH_LUXR"/>
    <property type="match status" value="1"/>
</dbReference>
<keyword evidence="1 5" id="KW-0597">Phosphoprotein</keyword>
<dbReference type="SUPFAM" id="SSF46894">
    <property type="entry name" value="C-terminal effector domain of the bipartite response regulators"/>
    <property type="match status" value="1"/>
</dbReference>
<dbReference type="PANTHER" id="PTHR43214">
    <property type="entry name" value="TWO-COMPONENT RESPONSE REGULATOR"/>
    <property type="match status" value="1"/>
</dbReference>
<reference evidence="8 9" key="1">
    <citation type="submission" date="2019-05" db="EMBL/GenBank/DDBJ databases">
        <title>Dyadobacter AR-3-8 sp. nov., isolated from arctic soil.</title>
        <authorList>
            <person name="Chaudhary D.K."/>
        </authorList>
    </citation>
    <scope>NUCLEOTIDE SEQUENCE [LARGE SCALE GENOMIC DNA]</scope>
    <source>
        <strain evidence="8 9">AR-3-8</strain>
    </source>
</reference>
<dbReference type="InterPro" id="IPR036388">
    <property type="entry name" value="WH-like_DNA-bd_sf"/>
</dbReference>
<dbReference type="CDD" id="cd06170">
    <property type="entry name" value="LuxR_C_like"/>
    <property type="match status" value="1"/>
</dbReference>
<dbReference type="GO" id="GO:0006355">
    <property type="term" value="P:regulation of DNA-templated transcription"/>
    <property type="evidence" value="ECO:0007669"/>
    <property type="project" value="InterPro"/>
</dbReference>
<dbReference type="InterPro" id="IPR016032">
    <property type="entry name" value="Sig_transdc_resp-reg_C-effctor"/>
</dbReference>
<dbReference type="InterPro" id="IPR000792">
    <property type="entry name" value="Tscrpt_reg_LuxR_C"/>
</dbReference>
<evidence type="ECO:0000259" key="7">
    <source>
        <dbReference type="PROSITE" id="PS50110"/>
    </source>
</evidence>
<dbReference type="Proteomes" id="UP000304900">
    <property type="component" value="Unassembled WGS sequence"/>
</dbReference>
<dbReference type="PRINTS" id="PR00038">
    <property type="entry name" value="HTHLUXR"/>
</dbReference>
<dbReference type="GO" id="GO:0003677">
    <property type="term" value="F:DNA binding"/>
    <property type="evidence" value="ECO:0007669"/>
    <property type="project" value="UniProtKB-KW"/>
</dbReference>
<dbReference type="CDD" id="cd17535">
    <property type="entry name" value="REC_NarL-like"/>
    <property type="match status" value="1"/>
</dbReference>
<dbReference type="OrthoDB" id="1013073at2"/>
<evidence type="ECO:0000256" key="2">
    <source>
        <dbReference type="ARBA" id="ARBA00023015"/>
    </source>
</evidence>
<feature type="modified residue" description="4-aspartylphosphate" evidence="5">
    <location>
        <position position="54"/>
    </location>
</feature>
<dbReference type="InterPro" id="IPR039420">
    <property type="entry name" value="WalR-like"/>
</dbReference>
<dbReference type="InterPro" id="IPR058245">
    <property type="entry name" value="NreC/VraR/RcsB-like_REC"/>
</dbReference>
<organism evidence="8 9">
    <name type="scientific">Dyadobacter frigoris</name>
    <dbReference type="NCBI Taxonomy" id="2576211"/>
    <lineage>
        <taxon>Bacteria</taxon>
        <taxon>Pseudomonadati</taxon>
        <taxon>Bacteroidota</taxon>
        <taxon>Cytophagia</taxon>
        <taxon>Cytophagales</taxon>
        <taxon>Spirosomataceae</taxon>
        <taxon>Dyadobacter</taxon>
    </lineage>
</organism>
<evidence type="ECO:0000313" key="9">
    <source>
        <dbReference type="Proteomes" id="UP000304900"/>
    </source>
</evidence>
<dbReference type="InterPro" id="IPR001789">
    <property type="entry name" value="Sig_transdc_resp-reg_receiver"/>
</dbReference>
<keyword evidence="9" id="KW-1185">Reference proteome</keyword>
<evidence type="ECO:0000256" key="3">
    <source>
        <dbReference type="ARBA" id="ARBA00023125"/>
    </source>
</evidence>
<keyword evidence="4" id="KW-0804">Transcription</keyword>
<dbReference type="InterPro" id="IPR011006">
    <property type="entry name" value="CheY-like_superfamily"/>
</dbReference>
<feature type="domain" description="HTH luxR-type" evidence="6">
    <location>
        <begin position="144"/>
        <end position="209"/>
    </location>
</feature>
<proteinExistence type="predicted"/>